<organism evidence="2 3">
    <name type="scientific">Ephemerocybe angulata</name>
    <dbReference type="NCBI Taxonomy" id="980116"/>
    <lineage>
        <taxon>Eukaryota</taxon>
        <taxon>Fungi</taxon>
        <taxon>Dikarya</taxon>
        <taxon>Basidiomycota</taxon>
        <taxon>Agaricomycotina</taxon>
        <taxon>Agaricomycetes</taxon>
        <taxon>Agaricomycetidae</taxon>
        <taxon>Agaricales</taxon>
        <taxon>Agaricineae</taxon>
        <taxon>Psathyrellaceae</taxon>
        <taxon>Ephemerocybe</taxon>
    </lineage>
</organism>
<feature type="chain" id="PRO_5034601537" evidence="1">
    <location>
        <begin position="24"/>
        <end position="249"/>
    </location>
</feature>
<evidence type="ECO:0000256" key="1">
    <source>
        <dbReference type="SAM" id="SignalP"/>
    </source>
</evidence>
<sequence length="249" mass="26187">MLCTFDLALGLVALGVAPLVVNAVTVQLFIDSNCPTTNPGPICTNVAEQECCKDHVGNVANYYSSASISGLAASNYNVIMAWNQDSTCGQAASITSGDGCKGTPGGFRNGYGLYWIKCYPPTSWYCHPYGTTRHEALDSVHVTTNGTIDAIPAEAKCTKSVAPDVYHIRLSANSTAIPIARNIVLEITAAAGANSRQGNVADIWSLSDRETGVVKAHKLELVQGVLANHGDGLTEEQLTILRGLGKSSA</sequence>
<evidence type="ECO:0000313" key="3">
    <source>
        <dbReference type="Proteomes" id="UP000521943"/>
    </source>
</evidence>
<evidence type="ECO:0000313" key="2">
    <source>
        <dbReference type="EMBL" id="KAF6765024.1"/>
    </source>
</evidence>
<reference evidence="2 3" key="1">
    <citation type="submission" date="2020-07" db="EMBL/GenBank/DDBJ databases">
        <title>Comparative genomics of pyrophilous fungi reveals a link between fire events and developmental genes.</title>
        <authorList>
            <consortium name="DOE Joint Genome Institute"/>
            <person name="Steindorff A.S."/>
            <person name="Carver A."/>
            <person name="Calhoun S."/>
            <person name="Stillman K."/>
            <person name="Liu H."/>
            <person name="Lipzen A."/>
            <person name="Pangilinan J."/>
            <person name="Labutti K."/>
            <person name="Bruns T.D."/>
            <person name="Grigoriev I.V."/>
        </authorList>
    </citation>
    <scope>NUCLEOTIDE SEQUENCE [LARGE SCALE GENOMIC DNA]</scope>
    <source>
        <strain evidence="2 3">CBS 144469</strain>
    </source>
</reference>
<accession>A0A8H6IHF7</accession>
<dbReference type="Proteomes" id="UP000521943">
    <property type="component" value="Unassembled WGS sequence"/>
</dbReference>
<proteinExistence type="predicted"/>
<dbReference type="EMBL" id="JACGCI010000003">
    <property type="protein sequence ID" value="KAF6765024.1"/>
    <property type="molecule type" value="Genomic_DNA"/>
</dbReference>
<dbReference type="AlphaFoldDB" id="A0A8H6IHF7"/>
<dbReference type="OrthoDB" id="10278664at2759"/>
<keyword evidence="1" id="KW-0732">Signal</keyword>
<protein>
    <submittedName>
        <fullName evidence="2">Uncharacterized protein</fullName>
    </submittedName>
</protein>
<feature type="signal peptide" evidence="1">
    <location>
        <begin position="1"/>
        <end position="23"/>
    </location>
</feature>
<name>A0A8H6IHF7_9AGAR</name>
<comment type="caution">
    <text evidence="2">The sequence shown here is derived from an EMBL/GenBank/DDBJ whole genome shotgun (WGS) entry which is preliminary data.</text>
</comment>
<gene>
    <name evidence="2" type="ORF">DFP72DRAFT_869842</name>
</gene>
<keyword evidence="3" id="KW-1185">Reference proteome</keyword>